<accession>A0A820SKC1</accession>
<dbReference type="AlphaFoldDB" id="A0A820SKC1"/>
<comment type="caution">
    <text evidence="1">The sequence shown here is derived from an EMBL/GenBank/DDBJ whole genome shotgun (WGS) entry which is preliminary data.</text>
</comment>
<evidence type="ECO:0000313" key="2">
    <source>
        <dbReference type="Proteomes" id="UP000663868"/>
    </source>
</evidence>
<name>A0A820SKC1_9BILA</name>
<feature type="non-terminal residue" evidence="1">
    <location>
        <position position="1"/>
    </location>
</feature>
<gene>
    <name evidence="1" type="ORF">KXQ929_LOCUS53972</name>
</gene>
<proteinExistence type="predicted"/>
<dbReference type="EMBL" id="CAJOBB010031515">
    <property type="protein sequence ID" value="CAF4451356.1"/>
    <property type="molecule type" value="Genomic_DNA"/>
</dbReference>
<feature type="non-terminal residue" evidence="1">
    <location>
        <position position="92"/>
    </location>
</feature>
<protein>
    <submittedName>
        <fullName evidence="1">Uncharacterized protein</fullName>
    </submittedName>
</protein>
<dbReference type="Proteomes" id="UP000663868">
    <property type="component" value="Unassembled WGS sequence"/>
</dbReference>
<organism evidence="1 2">
    <name type="scientific">Adineta steineri</name>
    <dbReference type="NCBI Taxonomy" id="433720"/>
    <lineage>
        <taxon>Eukaryota</taxon>
        <taxon>Metazoa</taxon>
        <taxon>Spiralia</taxon>
        <taxon>Gnathifera</taxon>
        <taxon>Rotifera</taxon>
        <taxon>Eurotatoria</taxon>
        <taxon>Bdelloidea</taxon>
        <taxon>Adinetida</taxon>
        <taxon>Adinetidae</taxon>
        <taxon>Adineta</taxon>
    </lineage>
</organism>
<reference evidence="1" key="1">
    <citation type="submission" date="2021-02" db="EMBL/GenBank/DDBJ databases">
        <authorList>
            <person name="Nowell W R."/>
        </authorList>
    </citation>
    <scope>NUCLEOTIDE SEQUENCE</scope>
</reference>
<sequence>NFRVLPQNDVHTSNTVSAQHFTPIELQKPLNNQPQYPASVEIPMQEIRRQNDVERWRNKLRLQEKFEERYADPITDLDRLHNSSMENKITPP</sequence>
<evidence type="ECO:0000313" key="1">
    <source>
        <dbReference type="EMBL" id="CAF4451356.1"/>
    </source>
</evidence>